<reference evidence="1 2" key="1">
    <citation type="submission" date="2020-06" db="EMBL/GenBank/DDBJ databases">
        <title>Actinokineospora xiongansis sp. nov., isolated from soil of Baiyangdian.</title>
        <authorList>
            <person name="Zhang X."/>
        </authorList>
    </citation>
    <scope>NUCLEOTIDE SEQUENCE [LARGE SCALE GENOMIC DNA]</scope>
    <source>
        <strain evidence="1 2">HBU206404</strain>
    </source>
</reference>
<evidence type="ECO:0000313" key="2">
    <source>
        <dbReference type="Proteomes" id="UP000734823"/>
    </source>
</evidence>
<comment type="caution">
    <text evidence="1">The sequence shown here is derived from an EMBL/GenBank/DDBJ whole genome shotgun (WGS) entry which is preliminary data.</text>
</comment>
<name>A0ABR7L8W2_9PSEU</name>
<sequence length="83" mass="9203">MNLQALGTALDALGIEPRVVALGARDEQCWCVLPDADGVWEVYWLERGQKNHLVRLPSEDAACELLLGKLAYSELVAGRLRRV</sequence>
<evidence type="ECO:0008006" key="3">
    <source>
        <dbReference type="Google" id="ProtNLM"/>
    </source>
</evidence>
<evidence type="ECO:0000313" key="1">
    <source>
        <dbReference type="EMBL" id="MBC6449115.1"/>
    </source>
</evidence>
<dbReference type="EMBL" id="JABVED010000010">
    <property type="protein sequence ID" value="MBC6449115.1"/>
    <property type="molecule type" value="Genomic_DNA"/>
</dbReference>
<accession>A0ABR7L8W2</accession>
<keyword evidence="2" id="KW-1185">Reference proteome</keyword>
<organism evidence="1 2">
    <name type="scientific">Actinokineospora xionganensis</name>
    <dbReference type="NCBI Taxonomy" id="2684470"/>
    <lineage>
        <taxon>Bacteria</taxon>
        <taxon>Bacillati</taxon>
        <taxon>Actinomycetota</taxon>
        <taxon>Actinomycetes</taxon>
        <taxon>Pseudonocardiales</taxon>
        <taxon>Pseudonocardiaceae</taxon>
        <taxon>Actinokineospora</taxon>
    </lineage>
</organism>
<dbReference type="RefSeq" id="WP_187221616.1">
    <property type="nucleotide sequence ID" value="NZ_JABVED010000010.1"/>
</dbReference>
<gene>
    <name evidence="1" type="ORF">GPZ80_18265</name>
</gene>
<protein>
    <recommendedName>
        <fullName evidence="3">SUKH-3 immunity protein of toxin-antitoxin system</fullName>
    </recommendedName>
</protein>
<dbReference type="Proteomes" id="UP000734823">
    <property type="component" value="Unassembled WGS sequence"/>
</dbReference>
<proteinExistence type="predicted"/>